<dbReference type="AlphaFoldDB" id="A0A512N6X2"/>
<dbReference type="PANTHER" id="PTHR43537:SF24">
    <property type="entry name" value="GLUCONATE OPERON TRANSCRIPTIONAL REPRESSOR"/>
    <property type="match status" value="1"/>
</dbReference>
<keyword evidence="6" id="KW-1185">Reference proteome</keyword>
<keyword evidence="1" id="KW-0805">Transcription regulation</keyword>
<evidence type="ECO:0000256" key="2">
    <source>
        <dbReference type="ARBA" id="ARBA00023125"/>
    </source>
</evidence>
<evidence type="ECO:0000313" key="5">
    <source>
        <dbReference type="EMBL" id="GEP54735.1"/>
    </source>
</evidence>
<comment type="caution">
    <text evidence="5">The sequence shown here is derived from an EMBL/GenBank/DDBJ whole genome shotgun (WGS) entry which is preliminary data.</text>
</comment>
<reference evidence="5 6" key="1">
    <citation type="submission" date="2019-07" db="EMBL/GenBank/DDBJ databases">
        <title>Whole genome shotgun sequence of Reyranella soli NBRC 108950.</title>
        <authorList>
            <person name="Hosoyama A."/>
            <person name="Uohara A."/>
            <person name="Ohji S."/>
            <person name="Ichikawa N."/>
        </authorList>
    </citation>
    <scope>NUCLEOTIDE SEQUENCE [LARGE SCALE GENOMIC DNA]</scope>
    <source>
        <strain evidence="5 6">NBRC 108950</strain>
    </source>
</reference>
<dbReference type="SMART" id="SM00345">
    <property type="entry name" value="HTH_GNTR"/>
    <property type="match status" value="1"/>
</dbReference>
<evidence type="ECO:0000256" key="3">
    <source>
        <dbReference type="ARBA" id="ARBA00023163"/>
    </source>
</evidence>
<dbReference type="SUPFAM" id="SSF46785">
    <property type="entry name" value="Winged helix' DNA-binding domain"/>
    <property type="match status" value="1"/>
</dbReference>
<evidence type="ECO:0000259" key="4">
    <source>
        <dbReference type="PROSITE" id="PS50949"/>
    </source>
</evidence>
<organism evidence="5 6">
    <name type="scientific">Reyranella soli</name>
    <dbReference type="NCBI Taxonomy" id="1230389"/>
    <lineage>
        <taxon>Bacteria</taxon>
        <taxon>Pseudomonadati</taxon>
        <taxon>Pseudomonadota</taxon>
        <taxon>Alphaproteobacteria</taxon>
        <taxon>Hyphomicrobiales</taxon>
        <taxon>Reyranellaceae</taxon>
        <taxon>Reyranella</taxon>
    </lineage>
</organism>
<dbReference type="PANTHER" id="PTHR43537">
    <property type="entry name" value="TRANSCRIPTIONAL REGULATOR, GNTR FAMILY"/>
    <property type="match status" value="1"/>
</dbReference>
<dbReference type="CDD" id="cd07377">
    <property type="entry name" value="WHTH_GntR"/>
    <property type="match status" value="1"/>
</dbReference>
<dbReference type="Pfam" id="PF07729">
    <property type="entry name" value="FCD"/>
    <property type="match status" value="1"/>
</dbReference>
<dbReference type="Gene3D" id="1.20.120.530">
    <property type="entry name" value="GntR ligand-binding domain-like"/>
    <property type="match status" value="1"/>
</dbReference>
<proteinExistence type="predicted"/>
<dbReference type="InterPro" id="IPR000524">
    <property type="entry name" value="Tscrpt_reg_HTH_GntR"/>
</dbReference>
<accession>A0A512N6X2</accession>
<dbReference type="InterPro" id="IPR036388">
    <property type="entry name" value="WH-like_DNA-bd_sf"/>
</dbReference>
<dbReference type="SUPFAM" id="SSF48008">
    <property type="entry name" value="GntR ligand-binding domain-like"/>
    <property type="match status" value="1"/>
</dbReference>
<dbReference type="InterPro" id="IPR011711">
    <property type="entry name" value="GntR_C"/>
</dbReference>
<protein>
    <submittedName>
        <fullName evidence="5">GntR family transcriptional regulator</fullName>
    </submittedName>
</protein>
<dbReference type="Proteomes" id="UP000321058">
    <property type="component" value="Unassembled WGS sequence"/>
</dbReference>
<dbReference type="InterPro" id="IPR008920">
    <property type="entry name" value="TF_FadR/GntR_C"/>
</dbReference>
<feature type="domain" description="HTH gntR-type" evidence="4">
    <location>
        <begin position="14"/>
        <end position="81"/>
    </location>
</feature>
<dbReference type="PRINTS" id="PR00035">
    <property type="entry name" value="HTHGNTR"/>
</dbReference>
<name>A0A512N6X2_9HYPH</name>
<dbReference type="PROSITE" id="PS50949">
    <property type="entry name" value="HTH_GNTR"/>
    <property type="match status" value="1"/>
</dbReference>
<keyword evidence="2" id="KW-0238">DNA-binding</keyword>
<dbReference type="Pfam" id="PF00392">
    <property type="entry name" value="GntR"/>
    <property type="match status" value="1"/>
</dbReference>
<dbReference type="Gene3D" id="1.10.10.10">
    <property type="entry name" value="Winged helix-like DNA-binding domain superfamily/Winged helix DNA-binding domain"/>
    <property type="match status" value="1"/>
</dbReference>
<dbReference type="SMART" id="SM00895">
    <property type="entry name" value="FCD"/>
    <property type="match status" value="1"/>
</dbReference>
<gene>
    <name evidence="5" type="ORF">RSO01_19010</name>
</gene>
<keyword evidence="3" id="KW-0804">Transcription</keyword>
<evidence type="ECO:0000256" key="1">
    <source>
        <dbReference type="ARBA" id="ARBA00023015"/>
    </source>
</evidence>
<dbReference type="GO" id="GO:0003677">
    <property type="term" value="F:DNA binding"/>
    <property type="evidence" value="ECO:0007669"/>
    <property type="project" value="UniProtKB-KW"/>
</dbReference>
<dbReference type="EMBL" id="BKAJ01000032">
    <property type="protein sequence ID" value="GEP54735.1"/>
    <property type="molecule type" value="Genomic_DNA"/>
</dbReference>
<dbReference type="InterPro" id="IPR036390">
    <property type="entry name" value="WH_DNA-bd_sf"/>
</dbReference>
<evidence type="ECO:0000313" key="6">
    <source>
        <dbReference type="Proteomes" id="UP000321058"/>
    </source>
</evidence>
<sequence>MTESPSMKVIRIAAPLRRQVLDNIREAIAVGRLPAGGRLVERELCEMTGVSRTLVREALRQLESEGLVEVIANKGPIVAKFSANQAREVYELRAELEGLASELFADRADERQRKALQEAFAALRAAYVVGERSGMLAAKTRFYDCLVQGAGNETLGVMLRQLHARAMVLRGTSLSQPGRTAASEREIAEIMKAIRRRDGAAARKASIGHITKAARVAQQVLESAAGETDELARRRA</sequence>
<dbReference type="GO" id="GO:0003700">
    <property type="term" value="F:DNA-binding transcription factor activity"/>
    <property type="evidence" value="ECO:0007669"/>
    <property type="project" value="InterPro"/>
</dbReference>